<keyword evidence="1" id="KW-0812">Transmembrane</keyword>
<keyword evidence="1" id="KW-0472">Membrane</keyword>
<feature type="transmembrane region" description="Helical" evidence="1">
    <location>
        <begin position="43"/>
        <end position="66"/>
    </location>
</feature>
<sequence>MFCQLCHGVCFRFVVNDLDATGLLLLGFLEFPFWKLGESYHVLPIHLFFIFRFALFCTTLRLNILIRFLGRCIFGR</sequence>
<dbReference type="EMBL" id="ACEO02000001">
    <property type="protein sequence ID" value="EFC53516.1"/>
    <property type="molecule type" value="Genomic_DNA"/>
</dbReference>
<comment type="caution">
    <text evidence="2">The sequence shown here is derived from an EMBL/GenBank/DDBJ whole genome shotgun (WGS) entry which is preliminary data.</text>
</comment>
<name>A0A9W5ITP0_NEISU</name>
<evidence type="ECO:0000313" key="2">
    <source>
        <dbReference type="EMBL" id="EFC53516.1"/>
    </source>
</evidence>
<protein>
    <submittedName>
        <fullName evidence="2">Uncharacterized protein</fullName>
    </submittedName>
</protein>
<proteinExistence type="predicted"/>
<evidence type="ECO:0000313" key="3">
    <source>
        <dbReference type="Proteomes" id="UP000004621"/>
    </source>
</evidence>
<gene>
    <name evidence="2" type="ORF">NEISUBOT_03520</name>
</gene>
<organism evidence="2 3">
    <name type="scientific">Neisseria subflava NJ9703</name>
    <dbReference type="NCBI Taxonomy" id="546268"/>
    <lineage>
        <taxon>Bacteria</taxon>
        <taxon>Pseudomonadati</taxon>
        <taxon>Pseudomonadota</taxon>
        <taxon>Betaproteobacteria</taxon>
        <taxon>Neisseriales</taxon>
        <taxon>Neisseriaceae</taxon>
        <taxon>Neisseria</taxon>
    </lineage>
</organism>
<evidence type="ECO:0000256" key="1">
    <source>
        <dbReference type="SAM" id="Phobius"/>
    </source>
</evidence>
<accession>A0A9W5ITP0</accession>
<dbReference type="Proteomes" id="UP000004621">
    <property type="component" value="Unassembled WGS sequence"/>
</dbReference>
<keyword evidence="1" id="KW-1133">Transmembrane helix</keyword>
<reference evidence="2 3" key="1">
    <citation type="submission" date="2010-01" db="EMBL/GenBank/DDBJ databases">
        <authorList>
            <person name="Weinstock G."/>
            <person name="Sodergren E."/>
            <person name="Clifton S."/>
            <person name="Fulton L."/>
            <person name="Fulton B."/>
            <person name="Courtney L."/>
            <person name="Fronick C."/>
            <person name="Harrison M."/>
            <person name="Strong C."/>
            <person name="Farmer C."/>
            <person name="Delahaunty K."/>
            <person name="Markovic C."/>
            <person name="Hall O."/>
            <person name="Minx P."/>
            <person name="Tomlinson C."/>
            <person name="Mitreva M."/>
            <person name="Nelson J."/>
            <person name="Hou S."/>
            <person name="Wollam A."/>
            <person name="Pepin K.H."/>
            <person name="Johnson M."/>
            <person name="Bhonagiri V."/>
            <person name="Nash W.E."/>
            <person name="Warren W."/>
            <person name="Chinwalla A."/>
            <person name="Mardis E.R."/>
            <person name="Wilson R.K."/>
        </authorList>
    </citation>
    <scope>NUCLEOTIDE SEQUENCE [LARGE SCALE GENOMIC DNA]</scope>
    <source>
        <strain evidence="2 3">NJ9703</strain>
    </source>
</reference>
<dbReference type="AlphaFoldDB" id="A0A9W5ITP0"/>